<feature type="transmembrane region" description="Helical" evidence="1">
    <location>
        <begin position="87"/>
        <end position="106"/>
    </location>
</feature>
<dbReference type="Proteomes" id="UP000054869">
    <property type="component" value="Unassembled WGS sequence"/>
</dbReference>
<keyword evidence="1" id="KW-0472">Membrane</keyword>
<feature type="transmembrane region" description="Helical" evidence="1">
    <location>
        <begin position="301"/>
        <end position="323"/>
    </location>
</feature>
<dbReference type="STRING" id="45067.Llan_0377"/>
<feature type="transmembrane region" description="Helical" evidence="1">
    <location>
        <begin position="355"/>
        <end position="374"/>
    </location>
</feature>
<feature type="transmembrane region" description="Helical" evidence="1">
    <location>
        <begin position="113"/>
        <end position="135"/>
    </location>
</feature>
<dbReference type="OrthoDB" id="5653983at2"/>
<accession>A0A0W0VXH9</accession>
<evidence type="ECO:0000313" key="2">
    <source>
        <dbReference type="EMBL" id="KTD24815.1"/>
    </source>
</evidence>
<reference evidence="2 3" key="1">
    <citation type="submission" date="2015-11" db="EMBL/GenBank/DDBJ databases">
        <title>Genomic analysis of 38 Legionella species identifies large and diverse effector repertoires.</title>
        <authorList>
            <person name="Burstein D."/>
            <person name="Amaro F."/>
            <person name="Zusman T."/>
            <person name="Lifshitz Z."/>
            <person name="Cohen O."/>
            <person name="Gilbert J.A."/>
            <person name="Pupko T."/>
            <person name="Shuman H.A."/>
            <person name="Segal G."/>
        </authorList>
    </citation>
    <scope>NUCLEOTIDE SEQUENCE [LARGE SCALE GENOMIC DNA]</scope>
    <source>
        <strain evidence="2 3">ATCC 49751</strain>
    </source>
</reference>
<protein>
    <submittedName>
        <fullName evidence="2">Uncharacterized protein</fullName>
    </submittedName>
</protein>
<keyword evidence="1" id="KW-1133">Transmembrane helix</keyword>
<gene>
    <name evidence="2" type="ORF">Llan_0377</name>
</gene>
<name>A0A0W0VXH9_9GAMM</name>
<feature type="transmembrane region" description="Helical" evidence="1">
    <location>
        <begin position="269"/>
        <end position="289"/>
    </location>
</feature>
<feature type="transmembrane region" description="Helical" evidence="1">
    <location>
        <begin position="240"/>
        <end position="257"/>
    </location>
</feature>
<dbReference type="RefSeq" id="WP_028372856.1">
    <property type="nucleotide sequence ID" value="NZ_CAAAJD010000008.1"/>
</dbReference>
<feature type="transmembrane region" description="Helical" evidence="1">
    <location>
        <begin position="386"/>
        <end position="404"/>
    </location>
</feature>
<dbReference type="EMBL" id="LNYI01000008">
    <property type="protein sequence ID" value="KTD24815.1"/>
    <property type="molecule type" value="Genomic_DNA"/>
</dbReference>
<proteinExistence type="predicted"/>
<evidence type="ECO:0000313" key="3">
    <source>
        <dbReference type="Proteomes" id="UP000054869"/>
    </source>
</evidence>
<organism evidence="2 3">
    <name type="scientific">Legionella lansingensis</name>
    <dbReference type="NCBI Taxonomy" id="45067"/>
    <lineage>
        <taxon>Bacteria</taxon>
        <taxon>Pseudomonadati</taxon>
        <taxon>Pseudomonadota</taxon>
        <taxon>Gammaproteobacteria</taxon>
        <taxon>Legionellales</taxon>
        <taxon>Legionellaceae</taxon>
        <taxon>Legionella</taxon>
    </lineage>
</organism>
<dbReference type="eggNOG" id="COG1287">
    <property type="taxonomic scope" value="Bacteria"/>
</dbReference>
<comment type="caution">
    <text evidence="2">The sequence shown here is derived from an EMBL/GenBank/DDBJ whole genome shotgun (WGS) entry which is preliminary data.</text>
</comment>
<evidence type="ECO:0000256" key="1">
    <source>
        <dbReference type="SAM" id="Phobius"/>
    </source>
</evidence>
<feature type="transmembrane region" description="Helical" evidence="1">
    <location>
        <begin position="195"/>
        <end position="228"/>
    </location>
</feature>
<feature type="transmembrane region" description="Helical" evidence="1">
    <location>
        <begin position="427"/>
        <end position="448"/>
    </location>
</feature>
<dbReference type="AlphaFoldDB" id="A0A0W0VXH9"/>
<feature type="transmembrane region" description="Helical" evidence="1">
    <location>
        <begin position="172"/>
        <end position="189"/>
    </location>
</feature>
<dbReference type="PATRIC" id="fig|45067.4.peg.397"/>
<feature type="transmembrane region" description="Helical" evidence="1">
    <location>
        <begin position="147"/>
        <end position="165"/>
    </location>
</feature>
<feature type="transmembrane region" description="Helical" evidence="1">
    <location>
        <begin position="16"/>
        <end position="33"/>
    </location>
</feature>
<keyword evidence="3" id="KW-1185">Reference proteome</keyword>
<keyword evidence="1" id="KW-0812">Transmembrane</keyword>
<sequence length="582" mass="67951">MASPFLKFLVFSKQSSLKFVFIGLITIIFLWVSNWQNIQDAIEGRYYVYDQDAYMHLVIAADLLHTRDWHQHFNDRLNTPWGADTHGWTNVVTALLAGGAWLLGFFMPLSSALYLWSFVLPIIFYAIAAWAMLWVIQALQPTSYQQFFVLAAFLLNPFMNSFFFPLRVDYDFLLITLSIIYWGFLLRFLKSDNTRLAIITAVIASLGTWTSISFILLIFLSLAFLFYYSLIKKEIRQQSLVVYLMTLSLCFVVIIPFEHRHFFSIAHDILSIVHLTLLLMLTLTLVIYARCLEERRVAAKLIFICVALVIIFLVMNALFPGFYRGPYNEVDPYLLRHFFPVLSEFYSPFAVDRSLALAILCYFLIGAGYCYYLYLSSELSIPKRLFLWAAFTTTLLTVCMYRWVEYATPINILLVSFLMKDIKNTSFLFRLFAFILMVSLPSLILSLARDYFSKPEQICQEQFYSMLNNRFLGSPQFKQDKRIFVHSNYGPLLLYSTPFSIVASNDHHNPQGLKDSILFFKTNEAKAKDIVLRRQIDLILLCPIEFSTKFNPDKASWLRQVPLPKEYSQWRLYRRFDTKNVN</sequence>